<evidence type="ECO:0000256" key="3">
    <source>
        <dbReference type="ARBA" id="ARBA00022561"/>
    </source>
</evidence>
<feature type="compositionally biased region" description="Basic and acidic residues" evidence="10">
    <location>
        <begin position="449"/>
        <end position="461"/>
    </location>
</feature>
<protein>
    <recommendedName>
        <fullName evidence="1 9">Nucleoprotein</fullName>
        <shortName evidence="9">NP</shortName>
        <shortName evidence="9">Protein N</shortName>
    </recommendedName>
    <alternativeName>
        <fullName evidence="8 9">Nucleocapsid protein</fullName>
    </alternativeName>
</protein>
<dbReference type="EMBL" id="MW731536">
    <property type="protein sequence ID" value="UTQ11535.1"/>
    <property type="molecule type" value="Genomic_RNA"/>
</dbReference>
<keyword evidence="6 9" id="KW-0543">Viral nucleoprotein</keyword>
<evidence type="ECO:0000256" key="1">
    <source>
        <dbReference type="ARBA" id="ARBA00014389"/>
    </source>
</evidence>
<keyword evidence="2 9" id="KW-1139">Helical capsid protein</keyword>
<accession>A0A976RX47</accession>
<keyword evidence="12" id="KW-1185">Reference proteome</keyword>
<comment type="function">
    <text evidence="9">Encapsidates the genome, protecting it from nucleases. The encapsidated genomic RNA is termed the nucleocapsid (NC) and serves as template for viral transcription and replication.</text>
</comment>
<evidence type="ECO:0000256" key="2">
    <source>
        <dbReference type="ARBA" id="ARBA00022497"/>
    </source>
</evidence>
<proteinExistence type="inferred from homology"/>
<evidence type="ECO:0000256" key="9">
    <source>
        <dbReference type="RuleBase" id="RU369108"/>
    </source>
</evidence>
<comment type="similarity">
    <text evidence="9">Belongs to the nucleorhabdovirus nucleocapsid protein family.</text>
</comment>
<reference evidence="11" key="1">
    <citation type="submission" date="2021-03" db="EMBL/GenBank/DDBJ databases">
        <title>Complete genome sequence of Cereal Chlorotic mottle virus from Morocco.</title>
        <authorList>
            <person name="Alvarez-Quinto R.A."/>
            <person name="Mollov D."/>
            <person name="Lockhart B.E."/>
        </authorList>
    </citation>
    <scope>NUCLEOTIDE SEQUENCE</scope>
    <source>
        <strain evidence="11">M</strain>
    </source>
</reference>
<feature type="region of interest" description="Disordered" evidence="10">
    <location>
        <begin position="430"/>
        <end position="461"/>
    </location>
</feature>
<evidence type="ECO:0000256" key="6">
    <source>
        <dbReference type="ARBA" id="ARBA00023086"/>
    </source>
</evidence>
<comment type="subunit">
    <text evidence="9">Homomultimerizes to form the nucleocapsid. Binds to viral genomic RNA.</text>
</comment>
<comment type="subcellular location">
    <subcellularLocation>
        <location evidence="9">Virion</location>
    </subcellularLocation>
    <subcellularLocation>
        <location evidence="9">Host cytoplasm</location>
    </subcellularLocation>
</comment>
<keyword evidence="4 9" id="KW-0946">Virion</keyword>
<sequence length="461" mass="50463">MDYTRLNFEESFLSESSAYTSWSKTAPKPEVSTGPSEVTYSAATLITSNYKYRPLEALSDAEIKTIGVTAIKALEDKKVSEAVLVQICRLALSLKASNGEKVFVAPSVSFASKEETTPKSDTFVPSPADTRGATDYLSVATGKSSSSASQSKKTVSTLASEDPNYATSIPYIMSSFIRLIVKPATAWSNAIGAIKTQYGVFYGTTSKFVTGFPADPDMAVVVKNAFDTFKPIVNYLAYVAGVTDKAQNSNSKEHGMFVYFMGQHLSFSGMHAYPMTIELMLKCKGISPALFLTFLDVEETTEAVKEIHRIATTYDAPSSTARGSRDFLWKYARIIDEGFFLKLQNKKNKEFLFSLAILHEKMGLISNNQYAKPTNMMILKNQEGLRADAEEFANLFIFLYKKAVGQGEGAAPISKLRAQMAGDRVSAAIAAASTPKRKAPQEPNNTKKSKSDDMDVDSIKF</sequence>
<evidence type="ECO:0000256" key="7">
    <source>
        <dbReference type="ARBA" id="ARBA00023274"/>
    </source>
</evidence>
<dbReference type="InterPro" id="IPR004902">
    <property type="entry name" value="Rhabdo_ncap_2"/>
</dbReference>
<evidence type="ECO:0000256" key="5">
    <source>
        <dbReference type="ARBA" id="ARBA00022884"/>
    </source>
</evidence>
<dbReference type="GO" id="GO:0044423">
    <property type="term" value="C:virion component"/>
    <property type="evidence" value="ECO:0007669"/>
    <property type="project" value="UniProtKB-KW"/>
</dbReference>
<keyword evidence="7 9" id="KW-0687">Ribonucleoprotein</keyword>
<evidence type="ECO:0000313" key="11">
    <source>
        <dbReference type="EMBL" id="UTQ11535.1"/>
    </source>
</evidence>
<keyword evidence="9" id="KW-1035">Host cytoplasm</keyword>
<evidence type="ECO:0000256" key="4">
    <source>
        <dbReference type="ARBA" id="ARBA00022844"/>
    </source>
</evidence>
<dbReference type="Proteomes" id="UP001255773">
    <property type="component" value="Segment"/>
</dbReference>
<keyword evidence="3 9" id="KW-0167">Capsid protein</keyword>
<name>A0A976RX47_9RHAB</name>
<dbReference type="Pfam" id="PF03216">
    <property type="entry name" value="Rhabdo_ncap_2"/>
    <property type="match status" value="1"/>
</dbReference>
<keyword evidence="5 9" id="KW-0694">RNA-binding</keyword>
<evidence type="ECO:0000256" key="8">
    <source>
        <dbReference type="ARBA" id="ARBA00033344"/>
    </source>
</evidence>
<organism evidence="11 12">
    <name type="scientific">Cereal chlorotic mottle virus</name>
    <dbReference type="NCBI Taxonomy" id="2964312"/>
    <lineage>
        <taxon>Viruses</taxon>
        <taxon>Riboviria</taxon>
        <taxon>Orthornavirae</taxon>
        <taxon>Negarnaviricota</taxon>
        <taxon>Haploviricotina</taxon>
        <taxon>Monjiviricetes</taxon>
        <taxon>Mononegavirales</taxon>
        <taxon>Rhabdoviridae</taxon>
        <taxon>Betarhabdovirinae</taxon>
        <taxon>Gammanucleorhabdovirus</taxon>
        <taxon>Gammanucleorhabdovirus cerealis</taxon>
    </lineage>
</organism>
<evidence type="ECO:0000313" key="12">
    <source>
        <dbReference type="Proteomes" id="UP001255773"/>
    </source>
</evidence>
<evidence type="ECO:0000256" key="10">
    <source>
        <dbReference type="SAM" id="MobiDB-lite"/>
    </source>
</evidence>